<dbReference type="PANTHER" id="PTHR46622:SF1">
    <property type="entry name" value="DNA-DEPENDENT METALLOPROTEASE WSS1"/>
    <property type="match status" value="1"/>
</dbReference>
<keyword evidence="1" id="KW-0479">Metal-binding</keyword>
<evidence type="ECO:0000256" key="4">
    <source>
        <dbReference type="PROSITE-ProRule" id="PRU00322"/>
    </source>
</evidence>
<dbReference type="GO" id="GO:0006281">
    <property type="term" value="P:DNA repair"/>
    <property type="evidence" value="ECO:0007669"/>
    <property type="project" value="TreeGrafter"/>
</dbReference>
<dbReference type="InterPro" id="IPR053000">
    <property type="entry name" value="WSS1-like_metalloprotease"/>
</dbReference>
<dbReference type="OrthoDB" id="261960at2759"/>
<feature type="domain" description="RanBP2-type" evidence="6">
    <location>
        <begin position="325"/>
        <end position="355"/>
    </location>
</feature>
<dbReference type="Pfam" id="PF00641">
    <property type="entry name" value="Zn_ribbon_RanBP"/>
    <property type="match status" value="1"/>
</dbReference>
<evidence type="ECO:0000256" key="2">
    <source>
        <dbReference type="ARBA" id="ARBA00022771"/>
    </source>
</evidence>
<dbReference type="Gene3D" id="2.30.30.380">
    <property type="entry name" value="Zn-finger domain of Sec23/24"/>
    <property type="match status" value="1"/>
</dbReference>
<organism evidence="8 9">
    <name type="scientific">Russula ochroleuca</name>
    <dbReference type="NCBI Taxonomy" id="152965"/>
    <lineage>
        <taxon>Eukaryota</taxon>
        <taxon>Fungi</taxon>
        <taxon>Dikarya</taxon>
        <taxon>Basidiomycota</taxon>
        <taxon>Agaricomycotina</taxon>
        <taxon>Agaricomycetes</taxon>
        <taxon>Russulales</taxon>
        <taxon>Russulaceae</taxon>
        <taxon>Russula</taxon>
    </lineage>
</organism>
<dbReference type="PROSITE" id="PS51397">
    <property type="entry name" value="WLM"/>
    <property type="match status" value="1"/>
</dbReference>
<feature type="region of interest" description="Disordered" evidence="5">
    <location>
        <begin position="266"/>
        <end position="328"/>
    </location>
</feature>
<evidence type="ECO:0000256" key="1">
    <source>
        <dbReference type="ARBA" id="ARBA00022723"/>
    </source>
</evidence>
<dbReference type="PROSITE" id="PS50199">
    <property type="entry name" value="ZF_RANBP2_2"/>
    <property type="match status" value="1"/>
</dbReference>
<reference evidence="8" key="1">
    <citation type="submission" date="2019-10" db="EMBL/GenBank/DDBJ databases">
        <authorList>
            <consortium name="DOE Joint Genome Institute"/>
            <person name="Kuo A."/>
            <person name="Miyauchi S."/>
            <person name="Kiss E."/>
            <person name="Drula E."/>
            <person name="Kohler A."/>
            <person name="Sanchez-Garcia M."/>
            <person name="Andreopoulos B."/>
            <person name="Barry K.W."/>
            <person name="Bonito G."/>
            <person name="Buee M."/>
            <person name="Carver A."/>
            <person name="Chen C."/>
            <person name="Cichocki N."/>
            <person name="Clum A."/>
            <person name="Culley D."/>
            <person name="Crous P.W."/>
            <person name="Fauchery L."/>
            <person name="Girlanda M."/>
            <person name="Hayes R."/>
            <person name="Keri Z."/>
            <person name="LaButti K."/>
            <person name="Lipzen A."/>
            <person name="Lombard V."/>
            <person name="Magnuson J."/>
            <person name="Maillard F."/>
            <person name="Morin E."/>
            <person name="Murat C."/>
            <person name="Nolan M."/>
            <person name="Ohm R."/>
            <person name="Pangilinan J."/>
            <person name="Pereira M."/>
            <person name="Perotto S."/>
            <person name="Peter M."/>
            <person name="Riley R."/>
            <person name="Sitrit Y."/>
            <person name="Stielow B."/>
            <person name="Szollosi G."/>
            <person name="Zifcakova L."/>
            <person name="Stursova M."/>
            <person name="Spatafora J.W."/>
            <person name="Tedersoo L."/>
            <person name="Vaario L.-M."/>
            <person name="Yamada A."/>
            <person name="Yan M."/>
            <person name="Wang P."/>
            <person name="Xu J."/>
            <person name="Bruns T."/>
            <person name="Baldrian P."/>
            <person name="Vilgalys R."/>
            <person name="Henrissat B."/>
            <person name="Grigoriev I.V."/>
            <person name="Hibbett D."/>
            <person name="Nagy L.G."/>
            <person name="Martin F.M."/>
        </authorList>
    </citation>
    <scope>NUCLEOTIDE SEQUENCE</scope>
    <source>
        <strain evidence="8">Prilba</strain>
    </source>
</reference>
<evidence type="ECO:0000256" key="5">
    <source>
        <dbReference type="SAM" id="MobiDB-lite"/>
    </source>
</evidence>
<dbReference type="GO" id="GO:0008270">
    <property type="term" value="F:zinc ion binding"/>
    <property type="evidence" value="ECO:0007669"/>
    <property type="project" value="UniProtKB-KW"/>
</dbReference>
<keyword evidence="2 4" id="KW-0863">Zinc-finger</keyword>
<reference evidence="8" key="2">
    <citation type="journal article" date="2020" name="Nat. Commun.">
        <title>Large-scale genome sequencing of mycorrhizal fungi provides insights into the early evolution of symbiotic traits.</title>
        <authorList>
            <person name="Miyauchi S."/>
            <person name="Kiss E."/>
            <person name="Kuo A."/>
            <person name="Drula E."/>
            <person name="Kohler A."/>
            <person name="Sanchez-Garcia M."/>
            <person name="Morin E."/>
            <person name="Andreopoulos B."/>
            <person name="Barry K.W."/>
            <person name="Bonito G."/>
            <person name="Buee M."/>
            <person name="Carver A."/>
            <person name="Chen C."/>
            <person name="Cichocki N."/>
            <person name="Clum A."/>
            <person name="Culley D."/>
            <person name="Crous P.W."/>
            <person name="Fauchery L."/>
            <person name="Girlanda M."/>
            <person name="Hayes R.D."/>
            <person name="Keri Z."/>
            <person name="LaButti K."/>
            <person name="Lipzen A."/>
            <person name="Lombard V."/>
            <person name="Magnuson J."/>
            <person name="Maillard F."/>
            <person name="Murat C."/>
            <person name="Nolan M."/>
            <person name="Ohm R.A."/>
            <person name="Pangilinan J."/>
            <person name="Pereira M.F."/>
            <person name="Perotto S."/>
            <person name="Peter M."/>
            <person name="Pfister S."/>
            <person name="Riley R."/>
            <person name="Sitrit Y."/>
            <person name="Stielow J.B."/>
            <person name="Szollosi G."/>
            <person name="Zifcakova L."/>
            <person name="Stursova M."/>
            <person name="Spatafora J.W."/>
            <person name="Tedersoo L."/>
            <person name="Vaario L.M."/>
            <person name="Yamada A."/>
            <person name="Yan M."/>
            <person name="Wang P."/>
            <person name="Xu J."/>
            <person name="Bruns T."/>
            <person name="Baldrian P."/>
            <person name="Vilgalys R."/>
            <person name="Dunand C."/>
            <person name="Henrissat B."/>
            <person name="Grigoriev I.V."/>
            <person name="Hibbett D."/>
            <person name="Nagy L.G."/>
            <person name="Martin F.M."/>
        </authorList>
    </citation>
    <scope>NUCLEOTIDE SEQUENCE</scope>
    <source>
        <strain evidence="8">Prilba</strain>
    </source>
</reference>
<dbReference type="InterPro" id="IPR013536">
    <property type="entry name" value="WLM_dom"/>
</dbReference>
<dbReference type="EMBL" id="WHVB01000014">
    <property type="protein sequence ID" value="KAF8476705.1"/>
    <property type="molecule type" value="Genomic_DNA"/>
</dbReference>
<gene>
    <name evidence="8" type="ORF">DFH94DRAFT_634695</name>
</gene>
<proteinExistence type="predicted"/>
<keyword evidence="3" id="KW-0862">Zinc</keyword>
<keyword evidence="9" id="KW-1185">Reference proteome</keyword>
<dbReference type="GO" id="GO:0008237">
    <property type="term" value="F:metallopeptidase activity"/>
    <property type="evidence" value="ECO:0007669"/>
    <property type="project" value="TreeGrafter"/>
</dbReference>
<sequence>MSTDVWVLSYEHLNGRPRSSQALTLLQWVASRVKPIMRKNGWRLPVLAEFFPDSPNLIVYRSLIVHYIYNLAAADINMGQKILLRLRPAWAPDTFYPEEDIIHTMLHELTHCVHGPHDQNFYNFLSRLEEEYYELKRSGYAGEGFFSNGRRLGGGTIPQTVPALIAQQRAIQLEAAERRRRSNSVPVTNGPVRLGGGSLASLGLTPRELAILAADMRAADEKKCASGTLAQEEADKAARDSHHSNAIDLTDDFYFGDDLIILDDGPSGSLRSHASGPADPEPSSHRNRPLRSQSAVIQHNPPDINVLTRPRVPRPPPVNNASKPSAGSPWTCSTCTLINQPHALKCDACLAVRPSQGSAQVTAPAEPAGWTCGVCGEKGMEHIFWTCRFCGSVKTED</sequence>
<evidence type="ECO:0000313" key="8">
    <source>
        <dbReference type="EMBL" id="KAF8476705.1"/>
    </source>
</evidence>
<evidence type="ECO:0000259" key="7">
    <source>
        <dbReference type="PROSITE" id="PS51397"/>
    </source>
</evidence>
<evidence type="ECO:0000313" key="9">
    <source>
        <dbReference type="Proteomes" id="UP000759537"/>
    </source>
</evidence>
<dbReference type="SUPFAM" id="SSF90209">
    <property type="entry name" value="Ran binding protein zinc finger-like"/>
    <property type="match status" value="1"/>
</dbReference>
<comment type="caution">
    <text evidence="8">The sequence shown here is derived from an EMBL/GenBank/DDBJ whole genome shotgun (WGS) entry which is preliminary data.</text>
</comment>
<dbReference type="AlphaFoldDB" id="A0A9P5MS92"/>
<dbReference type="PROSITE" id="PS01358">
    <property type="entry name" value="ZF_RANBP2_1"/>
    <property type="match status" value="1"/>
</dbReference>
<dbReference type="InterPro" id="IPR036443">
    <property type="entry name" value="Znf_RanBP2_sf"/>
</dbReference>
<dbReference type="PANTHER" id="PTHR46622">
    <property type="entry name" value="DNA-DEPENDENT METALLOPROTEASE WSS1"/>
    <property type="match status" value="1"/>
</dbReference>
<dbReference type="GO" id="GO:0005634">
    <property type="term" value="C:nucleus"/>
    <property type="evidence" value="ECO:0007669"/>
    <property type="project" value="TreeGrafter"/>
</dbReference>
<protein>
    <submittedName>
        <fullName evidence="8">WLM domain-containing protein</fullName>
    </submittedName>
</protein>
<name>A0A9P5MS92_9AGAM</name>
<dbReference type="Pfam" id="PF08325">
    <property type="entry name" value="WLM"/>
    <property type="match status" value="1"/>
</dbReference>
<dbReference type="InterPro" id="IPR001876">
    <property type="entry name" value="Znf_RanBP2"/>
</dbReference>
<dbReference type="Proteomes" id="UP000759537">
    <property type="component" value="Unassembled WGS sequence"/>
</dbReference>
<feature type="compositionally biased region" description="Polar residues" evidence="5">
    <location>
        <begin position="319"/>
        <end position="328"/>
    </location>
</feature>
<evidence type="ECO:0000259" key="6">
    <source>
        <dbReference type="PROSITE" id="PS50199"/>
    </source>
</evidence>
<dbReference type="SMART" id="SM00547">
    <property type="entry name" value="ZnF_RBZ"/>
    <property type="match status" value="1"/>
</dbReference>
<evidence type="ECO:0000256" key="3">
    <source>
        <dbReference type="ARBA" id="ARBA00022833"/>
    </source>
</evidence>
<accession>A0A9P5MS92</accession>
<feature type="domain" description="WLM" evidence="7">
    <location>
        <begin position="1"/>
        <end position="219"/>
    </location>
</feature>